<organism evidence="1">
    <name type="scientific">uncultured Poseidoniia archaeon</name>
    <dbReference type="NCBI Taxonomy" id="1697135"/>
    <lineage>
        <taxon>Archaea</taxon>
        <taxon>Methanobacteriati</taxon>
        <taxon>Thermoplasmatota</taxon>
        <taxon>Candidatus Poseidoniia</taxon>
        <taxon>environmental samples</taxon>
    </lineage>
</organism>
<proteinExistence type="predicted"/>
<reference evidence="1" key="2">
    <citation type="journal article" date="2015" name="ISME J.">
        <title>A new class of marine Euryarchaeota group II from the Mediterranean deep chlorophyll maximum.</title>
        <authorList>
            <person name="Martin-Cuadrado A.B."/>
            <person name="Garcia-Heredia I."/>
            <person name="Molto A.G."/>
            <person name="Lopez-Ubeda R."/>
            <person name="Kimes N."/>
            <person name="Lopez-Garcia P."/>
            <person name="Moreira D."/>
            <person name="Rodriguez-Valera F."/>
        </authorList>
    </citation>
    <scope>NUCLEOTIDE SEQUENCE</scope>
</reference>
<evidence type="ECO:0000313" key="1">
    <source>
        <dbReference type="EMBL" id="ANV81070.1"/>
    </source>
</evidence>
<name>A0A1B1TFJ7_9ARCH</name>
<accession>A0A1B1TFJ7</accession>
<protein>
    <submittedName>
        <fullName evidence="1">Uncharacterized protein</fullName>
    </submittedName>
</protein>
<reference evidence="1" key="1">
    <citation type="submission" date="2014-11" db="EMBL/GenBank/DDBJ databases">
        <authorList>
            <person name="Zhu J."/>
            <person name="Qi W."/>
            <person name="Song R."/>
        </authorList>
    </citation>
    <scope>NUCLEOTIDE SEQUENCE</scope>
</reference>
<dbReference type="EMBL" id="KP211920">
    <property type="protein sequence ID" value="ANV81070.1"/>
    <property type="molecule type" value="Genomic_DNA"/>
</dbReference>
<sequence length="1465" mass="158403">MKGGAVRIIRRAPAINHSQTILLVLIFLMPMYSPITNVSADTRISADDFQILDEMTEVLSQREDVISSELVKNIAGPSLEGVENSVTPTNQDDPLYGINDLFSDSSIVDTTPPEVIHPGPYDLLINPENSPPGAVNTVWQTIFNLTDYLIWTKYTDLDGNQVEKFEVVTFTASLFSLLDPETESFLHAIDVDNDGNNDIQVGLKIAFDLGDELGIEGDTLWIKPTISFEVVVLESSEGDAVWDELQNLQVSLLKAFAYSEGILTGGESYVWVIDSAFTTPPIDFSLDVGIERLFFDISDAASSLVSSLLAFVSLGIPLPGVDESDIVLSSLSSPYAILINNNGQTNCPDRYSQIELSTLPSTEISCGVVAGFGYVHFSPQDSNGDREVWEVAYIEATIHPNGVSTRLPSEVNLVIRTDTTLAEGGGGAGENALDTIEYYADRRSDLHIHFHENKAGQPTANSDDPSGNSTDTIGWLRGMPAGSLSSDEIDRVFTMLGSKSSPELPGGQPEKLGMIIAIKNFSRDTTQNVDDPTLPINPAYPPKTLVLIRSVQSIQSIEYDSWHKRGDIATDHSKLSLELRDLPTSIAVFGSFELGSTESSDTSLDTGANLDFMSKILDSVILNLVNLFLDVGDIINSVPGEAISVLTGDAGAGGINSFAGRDVNLLMTDNLLSSRVSMEISVLSLQIGSSPHPIAQDDHIIISKDRDLNQVVGEFGVREPIVPVASSIRFSGLSDFTFSDDNLTNIQSVGIKTNSDESFRFSFIEHDRSSLENFSFQSLYLSDIPNNISIELDEESLSYVANEGIELISYVGLDGEQRQAANIHDMPAEFMFEFGEQTSFIAETPISTVEVQISNSSDPVTMTGDHFLFHHDSNNETSTISTRLTGIQELGWIPPIEEGTLGSSGRGTAFLKSAGDRPMSINVDNAPTVDSSGLSALALIEPLPSYLTVEVPTGESSNSDLVLPDFNSTQGLSGVAFFIGGFSDFGRSINSVLAGLTSDISTGTDEVDESFSYALQLESDSAFDLTLEATYGKDVTSEPPWVHGISFQSAPEGLSNGFHIKTWLPGLPPQIDMTIARDTLSNGEDWYIQVSMDGWKPAREEFMIHAYGVNGQDLLMTMQGLSPGESTSLYIDSIFEIRDTGGITVVSTGTQFGISERLDWVHMILINRESQSRTEMLINEIPKSISLQASLGTAISIDMSVPEQERIEGFAVGSLMLQQMQWMDGFWWPATVFLKDIPGYINLTTAPELNFDITKNLAFQGLPNLDFTSSDEGMSLYIEAFGRAINSRGDIILLAEGMTDKMVIKPTNDFGLEIRSGGSGVEKIYVRVNDVPTGTSQVGTPPVYLEEMEAMGENLRSATLHIRELVGPYSVIEVDDVDGGKIIVSAKVSTEFAGQEIQVRGVLIDAQTTGGVPTGTTLGVNGLSSDLSILNLVPGLGGSTHHLLVPEPFTSAILTVVATLSNGGD</sequence>